<keyword evidence="4" id="KW-1185">Reference proteome</keyword>
<dbReference type="AlphaFoldDB" id="A0A2T0JMQ2"/>
<evidence type="ECO:0000256" key="1">
    <source>
        <dbReference type="SAM" id="MobiDB-lite"/>
    </source>
</evidence>
<proteinExistence type="predicted"/>
<feature type="region of interest" description="Disordered" evidence="1">
    <location>
        <begin position="745"/>
        <end position="797"/>
    </location>
</feature>
<dbReference type="RefSeq" id="WP_106330707.1">
    <property type="nucleotide sequence ID" value="NZ_BOMO01000176.1"/>
</dbReference>
<evidence type="ECO:0000313" key="3">
    <source>
        <dbReference type="EMBL" id="PRX08898.1"/>
    </source>
</evidence>
<dbReference type="EMBL" id="PVMZ01000038">
    <property type="protein sequence ID" value="PRX08898.1"/>
    <property type="molecule type" value="Genomic_DNA"/>
</dbReference>
<organism evidence="3 4">
    <name type="scientific">Actinoplanes italicus</name>
    <dbReference type="NCBI Taxonomy" id="113567"/>
    <lineage>
        <taxon>Bacteria</taxon>
        <taxon>Bacillati</taxon>
        <taxon>Actinomycetota</taxon>
        <taxon>Actinomycetes</taxon>
        <taxon>Micromonosporales</taxon>
        <taxon>Micromonosporaceae</taxon>
        <taxon>Actinoplanes</taxon>
    </lineage>
</organism>
<dbReference type="Proteomes" id="UP000239415">
    <property type="component" value="Unassembled WGS sequence"/>
</dbReference>
<dbReference type="InterPro" id="IPR056726">
    <property type="entry name" value="DUF7824"/>
</dbReference>
<reference evidence="3 4" key="1">
    <citation type="submission" date="2018-03" db="EMBL/GenBank/DDBJ databases">
        <title>Genomic Encyclopedia of Archaeal and Bacterial Type Strains, Phase II (KMG-II): from individual species to whole genera.</title>
        <authorList>
            <person name="Goeker M."/>
        </authorList>
    </citation>
    <scope>NUCLEOTIDE SEQUENCE [LARGE SCALE GENOMIC DNA]</scope>
    <source>
        <strain evidence="3 4">DSM 43146</strain>
    </source>
</reference>
<accession>A0A2T0JMQ2</accession>
<name>A0A2T0JMQ2_9ACTN</name>
<evidence type="ECO:0000313" key="4">
    <source>
        <dbReference type="Proteomes" id="UP000239415"/>
    </source>
</evidence>
<sequence>MPLTWAGLAEPLRRTDSTSLAAMLLAASEQDRVAFAPEVEHRVRARSERPEWPDDSPAGLLALAVIACMPTAARAAALLTRRSMRGWGAISTDHFLSIARARRLPWIGDLGVRLAGRLPARDPMPADWTFCEALLLAGDAEPPATEGAVRGWLWSIGLGWWDSPSLVDGFRGSPWLDTFLPRVFEIDGIGLDLPATGSGGRDTEFATTIATLVADGRLDRKTILEMTVGRLARGDRPAALRPFTGLHDELAPTVAELAMFAADYVRLLQEAPSPVAALAQRSLRALDDAGMLDLDTLLEASGPTLLRSEKVLVKAQLTWLDRRARRTPERAADLLETVATALGHPALDIHERALAVIDRHLLRVAADSPARARIAALTSPSAEPVTHASVPPPVPQVASVLPIETPAELAEEVIALLHQPSAVNWERVLAGLVALAPAGLADALGPVLNSHPQPFREAWGHLPFLGEAIRAVLGRRRGHVMRERLHAAACGDLASQIHNPASVLALRVAEVAARLVEDPIPCLLAAPTYVTGSIDADVLVDRMARFEAEGRTPWQLDLQQALLRLPRTTGPEVLARADALTSPAGRQLAAWLRSGGLPDPVSTRFEQCAHDPDGRVVIRRVVVNLEPARTDDNRILLEEPLVTLTRRSRPYYQDYYYDDFTEAFAMVLPHHREVTAAWALPAIAALADRDQRDASLLPLLADCSGPPGPALTLAVAYGLGARHQPDRVAAVDAFLVLAGTPTRELPSAAPAPPGPPGGGSSSCLPPEVPAAHQGDEAPAGGSPGGLPSAGGSPGGLPSAGGSFAAGVGVELGDLCSDGTVKLGRVVPALTDALQAGAAAAVWELLRAALPPLLPTGARGLPDLLELATRAATSTGARDEVPGLTQIAARGGGSRSVREAKRLQAVLSAP</sequence>
<comment type="caution">
    <text evidence="3">The sequence shown here is derived from an EMBL/GenBank/DDBJ whole genome shotgun (WGS) entry which is preliminary data.</text>
</comment>
<feature type="compositionally biased region" description="Gly residues" evidence="1">
    <location>
        <begin position="781"/>
        <end position="797"/>
    </location>
</feature>
<feature type="domain" description="DUF7824" evidence="2">
    <location>
        <begin position="505"/>
        <end position="588"/>
    </location>
</feature>
<protein>
    <recommendedName>
        <fullName evidence="2">DUF7824 domain-containing protein</fullName>
    </recommendedName>
</protein>
<gene>
    <name evidence="3" type="ORF">CLV67_13830</name>
</gene>
<dbReference type="OrthoDB" id="3245799at2"/>
<dbReference type="Pfam" id="PF25148">
    <property type="entry name" value="DUF7824"/>
    <property type="match status" value="1"/>
</dbReference>
<evidence type="ECO:0000259" key="2">
    <source>
        <dbReference type="Pfam" id="PF25148"/>
    </source>
</evidence>